<dbReference type="RefSeq" id="WP_047188864.1">
    <property type="nucleotide sequence ID" value="NZ_LCYG01000021.1"/>
</dbReference>
<dbReference type="InterPro" id="IPR000620">
    <property type="entry name" value="EamA_dom"/>
</dbReference>
<evidence type="ECO:0000256" key="6">
    <source>
        <dbReference type="SAM" id="Phobius"/>
    </source>
</evidence>
<organism evidence="8 9">
    <name type="scientific">Microvirga vignae</name>
    <dbReference type="NCBI Taxonomy" id="1225564"/>
    <lineage>
        <taxon>Bacteria</taxon>
        <taxon>Pseudomonadati</taxon>
        <taxon>Pseudomonadota</taxon>
        <taxon>Alphaproteobacteria</taxon>
        <taxon>Hyphomicrobiales</taxon>
        <taxon>Methylobacteriaceae</taxon>
        <taxon>Microvirga</taxon>
    </lineage>
</organism>
<sequence length="303" mass="32038">MNLATAARLSIASGSPIALLCLCGFLFASRIMMSKAALTAGVQPFQLGVVGNLGAGLCLVPWLAAARQRIPTGPEHLALYGILGIVSFAVPTVLSYFVVEQVGPAYTSIVYCLSPLLTMTFAAGLGMERMFLRRFVGIVLGFVGMISLVQQQILQIDIGRPVWVAIGLAIPVCAATGNIIRSAWWPKDTSALAFSCGASFSSSMIVALMAPAFEAPLEWRFADPDILSWVVTLSAMSALSQLMNFRLQQIAGPVVFSQIGYWGTGFGVLLAALLFGDVLTALSFAGLLCIIGGGILANRRLET</sequence>
<feature type="transmembrane region" description="Helical" evidence="6">
    <location>
        <begin position="259"/>
        <end position="275"/>
    </location>
</feature>
<dbReference type="Proteomes" id="UP000035489">
    <property type="component" value="Unassembled WGS sequence"/>
</dbReference>
<evidence type="ECO:0000256" key="5">
    <source>
        <dbReference type="ARBA" id="ARBA00023136"/>
    </source>
</evidence>
<feature type="transmembrane region" description="Helical" evidence="6">
    <location>
        <begin position="131"/>
        <end position="150"/>
    </location>
</feature>
<evidence type="ECO:0000313" key="9">
    <source>
        <dbReference type="Proteomes" id="UP000035489"/>
    </source>
</evidence>
<evidence type="ECO:0000256" key="1">
    <source>
        <dbReference type="ARBA" id="ARBA00004141"/>
    </source>
</evidence>
<dbReference type="Pfam" id="PF00892">
    <property type="entry name" value="EamA"/>
    <property type="match status" value="1"/>
</dbReference>
<feature type="transmembrane region" description="Helical" evidence="6">
    <location>
        <begin position="162"/>
        <end position="180"/>
    </location>
</feature>
<evidence type="ECO:0000256" key="2">
    <source>
        <dbReference type="ARBA" id="ARBA00007362"/>
    </source>
</evidence>
<feature type="transmembrane region" description="Helical" evidence="6">
    <location>
        <begin position="281"/>
        <end position="298"/>
    </location>
</feature>
<dbReference type="InterPro" id="IPR037185">
    <property type="entry name" value="EmrE-like"/>
</dbReference>
<keyword evidence="3 6" id="KW-0812">Transmembrane</keyword>
<feature type="transmembrane region" description="Helical" evidence="6">
    <location>
        <begin position="192"/>
        <end position="214"/>
    </location>
</feature>
<dbReference type="OrthoDB" id="8688375at2"/>
<dbReference type="AlphaFoldDB" id="A0A0H1RL60"/>
<gene>
    <name evidence="8" type="ORF">AA309_10040</name>
</gene>
<comment type="similarity">
    <text evidence="2">Belongs to the EamA transporter family.</text>
</comment>
<feature type="transmembrane region" description="Helical" evidence="6">
    <location>
        <begin position="77"/>
        <end position="99"/>
    </location>
</feature>
<dbReference type="InterPro" id="IPR050638">
    <property type="entry name" value="AA-Vitamin_Transporters"/>
</dbReference>
<comment type="caution">
    <text evidence="8">The sequence shown here is derived from an EMBL/GenBank/DDBJ whole genome shotgun (WGS) entry which is preliminary data.</text>
</comment>
<dbReference type="EMBL" id="LCYG01000021">
    <property type="protein sequence ID" value="KLK93342.1"/>
    <property type="molecule type" value="Genomic_DNA"/>
</dbReference>
<comment type="subcellular location">
    <subcellularLocation>
        <location evidence="1">Membrane</location>
        <topology evidence="1">Multi-pass membrane protein</topology>
    </subcellularLocation>
</comment>
<keyword evidence="9" id="KW-1185">Reference proteome</keyword>
<feature type="transmembrane region" description="Helical" evidence="6">
    <location>
        <begin position="105"/>
        <end position="124"/>
    </location>
</feature>
<keyword evidence="5 6" id="KW-0472">Membrane</keyword>
<evidence type="ECO:0000259" key="7">
    <source>
        <dbReference type="Pfam" id="PF00892"/>
    </source>
</evidence>
<protein>
    <recommendedName>
        <fullName evidence="7">EamA domain-containing protein</fullName>
    </recommendedName>
</protein>
<dbReference type="PANTHER" id="PTHR32322">
    <property type="entry name" value="INNER MEMBRANE TRANSPORTER"/>
    <property type="match status" value="1"/>
</dbReference>
<dbReference type="SUPFAM" id="SSF103481">
    <property type="entry name" value="Multidrug resistance efflux transporter EmrE"/>
    <property type="match status" value="2"/>
</dbReference>
<dbReference type="PANTHER" id="PTHR32322:SF2">
    <property type="entry name" value="EAMA DOMAIN-CONTAINING PROTEIN"/>
    <property type="match status" value="1"/>
</dbReference>
<evidence type="ECO:0000313" key="8">
    <source>
        <dbReference type="EMBL" id="KLK93342.1"/>
    </source>
</evidence>
<feature type="transmembrane region" description="Helical" evidence="6">
    <location>
        <begin position="46"/>
        <end position="65"/>
    </location>
</feature>
<keyword evidence="4 6" id="KW-1133">Transmembrane helix</keyword>
<name>A0A0H1RL60_9HYPH</name>
<accession>A0A0H1RL60</accession>
<dbReference type="GO" id="GO:0016020">
    <property type="term" value="C:membrane"/>
    <property type="evidence" value="ECO:0007669"/>
    <property type="project" value="UniProtKB-SubCell"/>
</dbReference>
<feature type="domain" description="EamA" evidence="7">
    <location>
        <begin position="17"/>
        <end position="148"/>
    </location>
</feature>
<evidence type="ECO:0000256" key="4">
    <source>
        <dbReference type="ARBA" id="ARBA00022989"/>
    </source>
</evidence>
<evidence type="ECO:0000256" key="3">
    <source>
        <dbReference type="ARBA" id="ARBA00022692"/>
    </source>
</evidence>
<dbReference type="PATRIC" id="fig|1225564.3.peg.2652"/>
<feature type="transmembrane region" description="Helical" evidence="6">
    <location>
        <begin position="226"/>
        <end position="247"/>
    </location>
</feature>
<reference evidence="8 9" key="1">
    <citation type="submission" date="2015-05" db="EMBL/GenBank/DDBJ databases">
        <title>Draft genome sequence of Microvirga vignae strain BR3299, a novel nitrogen fixing bacteria isolated from Brazil semi-aired region.</title>
        <authorList>
            <person name="Zilli J.E."/>
            <person name="Passos S.R."/>
            <person name="Leite J."/>
            <person name="Baldani J.I."/>
            <person name="Xavier G.R."/>
            <person name="Rumjaneck N.G."/>
            <person name="Simoes-Araujo J.L."/>
        </authorList>
    </citation>
    <scope>NUCLEOTIDE SEQUENCE [LARGE SCALE GENOMIC DNA]</scope>
    <source>
        <strain evidence="8 9">BR3299</strain>
    </source>
</reference>
<proteinExistence type="inferred from homology"/>